<dbReference type="SUPFAM" id="SSF48350">
    <property type="entry name" value="GTPase activation domain, GAP"/>
    <property type="match status" value="1"/>
</dbReference>
<dbReference type="EMBL" id="LT552109">
    <property type="protein sequence ID" value="SAL98491.1"/>
    <property type="molecule type" value="Genomic_DNA"/>
</dbReference>
<sequence length="281" mass="32326">MINSSTLPTKAKKNPLYYLWSKWSQPSHQGKYFGRHPSKNTIQYNEAFIQSTIEQCCNEIMKRGLETEGLFRQSGATFEVLQLQRSFSQHQRRTTTTTTTIDLSCYDIHTITSFLKKYLQHLPIIPPAYHDAFLSSTDSHQRLDLIRRCPLLGPILTLVGAIQQHVDRNRMDPEALAVILAPVCAGPPPLIVDAATWIQTNARWTHLWEWIIEHHHFILESLKEHLPLDLSFWYASDQLDYTITPPPHEQHPSYLSSGISLSCRKSSHGFLRRLTSLSSLR</sequence>
<dbReference type="GO" id="GO:0005096">
    <property type="term" value="F:GTPase activator activity"/>
    <property type="evidence" value="ECO:0007669"/>
    <property type="project" value="UniProtKB-KW"/>
</dbReference>
<accession>A0A168MGU8</accession>
<dbReference type="AlphaFoldDB" id="A0A168MGU8"/>
<dbReference type="PANTHER" id="PTHR15228">
    <property type="entry name" value="SPERMATHECAL PHYSIOLOGY VARIANT"/>
    <property type="match status" value="1"/>
</dbReference>
<feature type="domain" description="Rho-GAP" evidence="2">
    <location>
        <begin position="42"/>
        <end position="219"/>
    </location>
</feature>
<evidence type="ECO:0000313" key="4">
    <source>
        <dbReference type="Proteomes" id="UP000078561"/>
    </source>
</evidence>
<evidence type="ECO:0000256" key="1">
    <source>
        <dbReference type="ARBA" id="ARBA00022468"/>
    </source>
</evidence>
<proteinExistence type="predicted"/>
<keyword evidence="1" id="KW-0343">GTPase activation</keyword>
<dbReference type="InParanoid" id="A0A168MGU8"/>
<dbReference type="PROSITE" id="PS50238">
    <property type="entry name" value="RHOGAP"/>
    <property type="match status" value="1"/>
</dbReference>
<dbReference type="SMART" id="SM00324">
    <property type="entry name" value="RhoGAP"/>
    <property type="match status" value="1"/>
</dbReference>
<keyword evidence="4" id="KW-1185">Reference proteome</keyword>
<dbReference type="Pfam" id="PF00620">
    <property type="entry name" value="RhoGAP"/>
    <property type="match status" value="1"/>
</dbReference>
<dbReference type="InterPro" id="IPR000198">
    <property type="entry name" value="RhoGAP_dom"/>
</dbReference>
<dbReference type="InterPro" id="IPR051025">
    <property type="entry name" value="RhoGAP"/>
</dbReference>
<dbReference type="CDD" id="cd00159">
    <property type="entry name" value="RhoGAP"/>
    <property type="match status" value="1"/>
</dbReference>
<name>A0A168MGU8_ABSGL</name>
<dbReference type="Proteomes" id="UP000078561">
    <property type="component" value="Unassembled WGS sequence"/>
</dbReference>
<protein>
    <recommendedName>
        <fullName evidence="2">Rho-GAP domain-containing protein</fullName>
    </recommendedName>
</protein>
<dbReference type="GO" id="GO:0007165">
    <property type="term" value="P:signal transduction"/>
    <property type="evidence" value="ECO:0007669"/>
    <property type="project" value="InterPro"/>
</dbReference>
<dbReference type="PANTHER" id="PTHR15228:SF25">
    <property type="entry name" value="F-BAR DOMAIN-CONTAINING PROTEIN"/>
    <property type="match status" value="1"/>
</dbReference>
<dbReference type="OrthoDB" id="19923at2759"/>
<dbReference type="InterPro" id="IPR008936">
    <property type="entry name" value="Rho_GTPase_activation_prot"/>
</dbReference>
<evidence type="ECO:0000259" key="2">
    <source>
        <dbReference type="PROSITE" id="PS50238"/>
    </source>
</evidence>
<reference evidence="3" key="1">
    <citation type="submission" date="2016-04" db="EMBL/GenBank/DDBJ databases">
        <authorList>
            <person name="Evans L.H."/>
            <person name="Alamgir A."/>
            <person name="Owens N."/>
            <person name="Weber N.D."/>
            <person name="Virtaneva K."/>
            <person name="Barbian K."/>
            <person name="Babar A."/>
            <person name="Rosenke K."/>
        </authorList>
    </citation>
    <scope>NUCLEOTIDE SEQUENCE [LARGE SCALE GENOMIC DNA]</scope>
    <source>
        <strain evidence="3">CBS 101.48</strain>
    </source>
</reference>
<dbReference type="Gene3D" id="1.10.555.10">
    <property type="entry name" value="Rho GTPase activation protein"/>
    <property type="match status" value="1"/>
</dbReference>
<evidence type="ECO:0000313" key="3">
    <source>
        <dbReference type="EMBL" id="SAL98491.1"/>
    </source>
</evidence>
<organism evidence="3">
    <name type="scientific">Absidia glauca</name>
    <name type="common">Pin mould</name>
    <dbReference type="NCBI Taxonomy" id="4829"/>
    <lineage>
        <taxon>Eukaryota</taxon>
        <taxon>Fungi</taxon>
        <taxon>Fungi incertae sedis</taxon>
        <taxon>Mucoromycota</taxon>
        <taxon>Mucoromycotina</taxon>
        <taxon>Mucoromycetes</taxon>
        <taxon>Mucorales</taxon>
        <taxon>Cunninghamellaceae</taxon>
        <taxon>Absidia</taxon>
    </lineage>
</organism>
<dbReference type="STRING" id="4829.A0A168MGU8"/>
<gene>
    <name evidence="3" type="primary">ABSGL_04028.1 scaffold 4782</name>
</gene>